<name>A0A2B9E6H9_BACCE</name>
<dbReference type="RefSeq" id="WP_098776310.1">
    <property type="nucleotide sequence ID" value="NZ_NUHO01000029.1"/>
</dbReference>
<dbReference type="AlphaFoldDB" id="A0A2B9E6H9"/>
<evidence type="ECO:0000313" key="2">
    <source>
        <dbReference type="Proteomes" id="UP000222054"/>
    </source>
</evidence>
<proteinExistence type="predicted"/>
<dbReference type="Proteomes" id="UP000222054">
    <property type="component" value="Unassembled WGS sequence"/>
</dbReference>
<sequence length="217" mass="24289">MSDVKLTNEVISPKDKRDSLVDKVEILSEVKELLLPPELGMVTLQQVADFYNVPKNMITKLLKSHQDEFVSDGYTQMNGNDLVSFFSTEAKRKRRGSYTVTSINGEEYTYSNYKNGLFPKEAILRVGMLLRDSEVAKEVRAQLLNTEEEKAAQSVATKLPALSDTFDKSEFESKQDKSHSLEGNFYSSITKSYVNGLVLCGLSLSLLLIKLPSVSSK</sequence>
<evidence type="ECO:0000313" key="1">
    <source>
        <dbReference type="EMBL" id="PGM95493.1"/>
    </source>
</evidence>
<accession>A0A2B9E6H9</accession>
<dbReference type="EMBL" id="NUHO01000029">
    <property type="protein sequence ID" value="PGM95493.1"/>
    <property type="molecule type" value="Genomic_DNA"/>
</dbReference>
<protein>
    <submittedName>
        <fullName evidence="1">Uncharacterized protein</fullName>
    </submittedName>
</protein>
<reference evidence="1 2" key="1">
    <citation type="submission" date="2017-09" db="EMBL/GenBank/DDBJ databases">
        <title>Large-scale bioinformatics analysis of Bacillus genomes uncovers conserved roles of natural products in bacterial physiology.</title>
        <authorList>
            <consortium name="Agbiome Team Llc"/>
            <person name="Bleich R.M."/>
            <person name="Grubbs K.J."/>
            <person name="Santa Maria K.C."/>
            <person name="Allen S.E."/>
            <person name="Farag S."/>
            <person name="Shank E.A."/>
            <person name="Bowers A."/>
        </authorList>
    </citation>
    <scope>NUCLEOTIDE SEQUENCE [LARGE SCALE GENOMIC DNA]</scope>
    <source>
        <strain evidence="1 2">AFS053130</strain>
    </source>
</reference>
<gene>
    <name evidence="1" type="ORF">CN958_06700</name>
</gene>
<comment type="caution">
    <text evidence="1">The sequence shown here is derived from an EMBL/GenBank/DDBJ whole genome shotgun (WGS) entry which is preliminary data.</text>
</comment>
<organism evidence="1 2">
    <name type="scientific">Bacillus cereus</name>
    <dbReference type="NCBI Taxonomy" id="1396"/>
    <lineage>
        <taxon>Bacteria</taxon>
        <taxon>Bacillati</taxon>
        <taxon>Bacillota</taxon>
        <taxon>Bacilli</taxon>
        <taxon>Bacillales</taxon>
        <taxon>Bacillaceae</taxon>
        <taxon>Bacillus</taxon>
        <taxon>Bacillus cereus group</taxon>
    </lineage>
</organism>